<reference evidence="9" key="1">
    <citation type="submission" date="2020-04" db="EMBL/GenBank/DDBJ databases">
        <title>Genome Assembly and Annotation of Botryosphaeria dothidea sdau 11-99, a Latent Pathogen of Apple Fruit Ring Rot in China.</title>
        <authorList>
            <person name="Yu C."/>
            <person name="Diao Y."/>
            <person name="Lu Q."/>
            <person name="Zhao J."/>
            <person name="Cui S."/>
            <person name="Peng C."/>
            <person name="He B."/>
            <person name="Liu H."/>
        </authorList>
    </citation>
    <scope>NUCLEOTIDE SEQUENCE [LARGE SCALE GENOMIC DNA]</scope>
    <source>
        <strain evidence="9">Sdau11-99</strain>
    </source>
</reference>
<dbReference type="InterPro" id="IPR011042">
    <property type="entry name" value="6-blade_b-propeller_TolB-like"/>
</dbReference>
<dbReference type="Gene3D" id="3.10.450.80">
    <property type="match status" value="1"/>
</dbReference>
<dbReference type="Pfam" id="PF03022">
    <property type="entry name" value="MRJP"/>
    <property type="match status" value="1"/>
</dbReference>
<gene>
    <name evidence="9" type="ORF">GTA08_BOTSDO10596</name>
</gene>
<comment type="caution">
    <text evidence="9">The sequence shown here is derived from an EMBL/GenBank/DDBJ whole genome shotgun (WGS) entry which is preliminary data.</text>
</comment>
<dbReference type="Gene3D" id="2.120.10.30">
    <property type="entry name" value="TolB, C-terminal domain"/>
    <property type="match status" value="1"/>
</dbReference>
<evidence type="ECO:0000256" key="4">
    <source>
        <dbReference type="ARBA" id="ARBA00022525"/>
    </source>
</evidence>
<evidence type="ECO:0000256" key="8">
    <source>
        <dbReference type="SAM" id="Phobius"/>
    </source>
</evidence>
<dbReference type="GO" id="GO:0005840">
    <property type="term" value="C:ribosome"/>
    <property type="evidence" value="ECO:0007669"/>
    <property type="project" value="UniProtKB-KW"/>
</dbReference>
<dbReference type="FunFam" id="3.10.450.80:FF:000001">
    <property type="entry name" value="60S ribosomal protein L44"/>
    <property type="match status" value="1"/>
</dbReference>
<dbReference type="SUPFAM" id="SSF57829">
    <property type="entry name" value="Zn-binding ribosomal proteins"/>
    <property type="match status" value="1"/>
</dbReference>
<organism evidence="9 10">
    <name type="scientific">Botryosphaeria dothidea</name>
    <dbReference type="NCBI Taxonomy" id="55169"/>
    <lineage>
        <taxon>Eukaryota</taxon>
        <taxon>Fungi</taxon>
        <taxon>Dikarya</taxon>
        <taxon>Ascomycota</taxon>
        <taxon>Pezizomycotina</taxon>
        <taxon>Dothideomycetes</taxon>
        <taxon>Dothideomycetes incertae sedis</taxon>
        <taxon>Botryosphaeriales</taxon>
        <taxon>Botryosphaeriaceae</taxon>
        <taxon>Botryosphaeria</taxon>
    </lineage>
</organism>
<keyword evidence="8" id="KW-0472">Membrane</keyword>
<dbReference type="InterPro" id="IPR000552">
    <property type="entry name" value="Ribosomal_eL44"/>
</dbReference>
<comment type="subcellular location">
    <subcellularLocation>
        <location evidence="1">Secreted</location>
    </subcellularLocation>
</comment>
<keyword evidence="8" id="KW-0812">Transmembrane</keyword>
<keyword evidence="5 7" id="KW-0689">Ribosomal protein</keyword>
<dbReference type="GO" id="GO:0005576">
    <property type="term" value="C:extracellular region"/>
    <property type="evidence" value="ECO:0007669"/>
    <property type="project" value="UniProtKB-SubCell"/>
</dbReference>
<evidence type="ECO:0000256" key="2">
    <source>
        <dbReference type="ARBA" id="ARBA00009127"/>
    </source>
</evidence>
<keyword evidence="8" id="KW-1133">Transmembrane helix</keyword>
<evidence type="ECO:0000256" key="6">
    <source>
        <dbReference type="ARBA" id="ARBA00023274"/>
    </source>
</evidence>
<comment type="similarity">
    <text evidence="3 7">Belongs to the eukaryotic ribosomal protein eL42 family.</text>
</comment>
<dbReference type="PANTHER" id="PTHR10369">
    <property type="entry name" value="60S RIBOSOMAL PROTEIN L36A/L44"/>
    <property type="match status" value="1"/>
</dbReference>
<dbReference type="Pfam" id="PF00935">
    <property type="entry name" value="Ribosomal_L44"/>
    <property type="match status" value="1"/>
</dbReference>
<evidence type="ECO:0000256" key="7">
    <source>
        <dbReference type="RuleBase" id="RU000666"/>
    </source>
</evidence>
<dbReference type="Pfam" id="PF08592">
    <property type="entry name" value="Anthrone_oxy"/>
    <property type="match status" value="1"/>
</dbReference>
<dbReference type="OrthoDB" id="7776143at2759"/>
<evidence type="ECO:0000256" key="3">
    <source>
        <dbReference type="ARBA" id="ARBA00009364"/>
    </source>
</evidence>
<dbReference type="InterPro" id="IPR017996">
    <property type="entry name" value="MRJP/yellow-related"/>
</dbReference>
<keyword evidence="6 7" id="KW-0687">Ribonucleoprotein</keyword>
<evidence type="ECO:0000256" key="1">
    <source>
        <dbReference type="ARBA" id="ARBA00004613"/>
    </source>
</evidence>
<evidence type="ECO:0000256" key="5">
    <source>
        <dbReference type="ARBA" id="ARBA00022980"/>
    </source>
</evidence>
<keyword evidence="4" id="KW-0964">Secreted</keyword>
<name>A0A8H4IH09_9PEZI</name>
<dbReference type="InterPro" id="IPR011332">
    <property type="entry name" value="Ribosomal_zn-bd"/>
</dbReference>
<dbReference type="InterPro" id="IPR053708">
    <property type="entry name" value="Ribosomal_LSU_eL42"/>
</dbReference>
<evidence type="ECO:0000313" key="10">
    <source>
        <dbReference type="Proteomes" id="UP000572817"/>
    </source>
</evidence>
<protein>
    <submittedName>
        <fullName evidence="9">Major royal jelly-related protein</fullName>
    </submittedName>
</protein>
<dbReference type="SUPFAM" id="SSF63829">
    <property type="entry name" value="Calcium-dependent phosphotriesterase"/>
    <property type="match status" value="1"/>
</dbReference>
<feature type="transmembrane region" description="Helical" evidence="8">
    <location>
        <begin position="18"/>
        <end position="39"/>
    </location>
</feature>
<accession>A0A8H4IH09</accession>
<dbReference type="GO" id="GO:1990904">
    <property type="term" value="C:ribonucleoprotein complex"/>
    <property type="evidence" value="ECO:0007669"/>
    <property type="project" value="UniProtKB-KW"/>
</dbReference>
<comment type="similarity">
    <text evidence="2">Belongs to the major royal jelly protein family.</text>
</comment>
<dbReference type="AlphaFoldDB" id="A0A8H4IH09"/>
<dbReference type="EMBL" id="WWBZ02000082">
    <property type="protein sequence ID" value="KAF4301100.1"/>
    <property type="molecule type" value="Genomic_DNA"/>
</dbReference>
<evidence type="ECO:0000313" key="9">
    <source>
        <dbReference type="EMBL" id="KAF4301100.1"/>
    </source>
</evidence>
<dbReference type="InterPro" id="IPR013901">
    <property type="entry name" value="Anthrone_oxy"/>
</dbReference>
<dbReference type="Proteomes" id="UP000572817">
    <property type="component" value="Unassembled WGS sequence"/>
</dbReference>
<proteinExistence type="inferred from homology"/>
<dbReference type="PROSITE" id="PS01172">
    <property type="entry name" value="RIBOSOMAL_L44E"/>
    <property type="match status" value="1"/>
</dbReference>
<dbReference type="GO" id="GO:0003735">
    <property type="term" value="F:structural constituent of ribosome"/>
    <property type="evidence" value="ECO:0007669"/>
    <property type="project" value="InterPro"/>
</dbReference>
<dbReference type="GO" id="GO:0006412">
    <property type="term" value="P:translation"/>
    <property type="evidence" value="ECO:0007669"/>
    <property type="project" value="InterPro"/>
</dbReference>
<feature type="transmembrane region" description="Helical" evidence="8">
    <location>
        <begin position="92"/>
        <end position="112"/>
    </location>
</feature>
<sequence length="645" mass="70105">MPAITNESVPTLVRTAQIVGITSAAFWSGAVGWISYALIPTIKQSPQPLQLKQWKYQFDLGKASGLSMALTSAVSFTYLITQRAILSDKSFYLNTVALALVPGIVPFTVLFIGPVNNKLFAKVDALESKQPGEAAAAEQGIEALVTKWSNLNAVNVPKTRRTYCKGRQCKKHTQHRVTQYKAGKASLFAQGKRRYDRKQSGYGGQTKPVFHKKAKTTKKVVLRLECTTCKTKAQLALKRCKHFELGGDKKTKAGPPLEIVHLYYDQWPTGIAVSSTGRLFSNYPPGLDPNNTNDGSNGKYTVAELFANNTERPYPSAEYNNSPGGAINYTTTPPSGANYQDHLIGVQSVVIDPLDRLWILDTGRALTSDGTLVLASVGGPKLIGVDLTTDTIIQTIVFPPDVATPFSYLNDVRFDLRGNLSGASSGPGVAYITDSSNEGRNGIIIVDLGSGESWRHLDGLPAVRAEGQFVAHVWGEPLYGLPQGEDGPVGYAPVGSDGITLSADGEELFWSQVAGRYLHSVPTERLRARSRSSEVLAQAGVANHGQKGVSDGFESDTNNIVYVGNMEQNAVNWYSPANGTTGVFVRDPRINWVDTFATGEDGYLYFTVNQLNRAPSFYPGTDRRVLPYVLFRTKLPDGGSKILLR</sequence>
<keyword evidence="10" id="KW-1185">Reference proteome</keyword>